<dbReference type="PROSITE" id="PS51257">
    <property type="entry name" value="PROKAR_LIPOPROTEIN"/>
    <property type="match status" value="1"/>
</dbReference>
<comment type="subcellular location">
    <subcellularLocation>
        <location evidence="1">Periplasm</location>
    </subcellularLocation>
</comment>
<evidence type="ECO:0000313" key="12">
    <source>
        <dbReference type="Proteomes" id="UP001595892"/>
    </source>
</evidence>
<dbReference type="InterPro" id="IPR050824">
    <property type="entry name" value="Thiol_disulfide_DsbA"/>
</dbReference>
<dbReference type="InterPro" id="IPR001853">
    <property type="entry name" value="DSBA-like_thioredoxin_dom"/>
</dbReference>
<organism evidence="11 12">
    <name type="scientific">Coralloluteibacterium thermophilum</name>
    <dbReference type="NCBI Taxonomy" id="2707049"/>
    <lineage>
        <taxon>Bacteria</taxon>
        <taxon>Pseudomonadati</taxon>
        <taxon>Pseudomonadota</taxon>
        <taxon>Gammaproteobacteria</taxon>
        <taxon>Lysobacterales</taxon>
        <taxon>Lysobacteraceae</taxon>
        <taxon>Coralloluteibacterium</taxon>
    </lineage>
</organism>
<keyword evidence="4 9" id="KW-0732">Signal</keyword>
<dbReference type="InterPro" id="IPR013766">
    <property type="entry name" value="Thioredoxin_domain"/>
</dbReference>
<dbReference type="PANTHER" id="PTHR35891:SF2">
    <property type="entry name" value="THIOL:DISULFIDE INTERCHANGE PROTEIN DSBA"/>
    <property type="match status" value="1"/>
</dbReference>
<dbReference type="SUPFAM" id="SSF52833">
    <property type="entry name" value="Thioredoxin-like"/>
    <property type="match status" value="1"/>
</dbReference>
<comment type="caution">
    <text evidence="11">The sequence shown here is derived from an EMBL/GenBank/DDBJ whole genome shotgun (WGS) entry which is preliminary data.</text>
</comment>
<evidence type="ECO:0000256" key="9">
    <source>
        <dbReference type="SAM" id="SignalP"/>
    </source>
</evidence>
<dbReference type="InterPro" id="IPR036249">
    <property type="entry name" value="Thioredoxin-like_sf"/>
</dbReference>
<feature type="region of interest" description="Disordered" evidence="8">
    <location>
        <begin position="25"/>
        <end position="102"/>
    </location>
</feature>
<dbReference type="CDD" id="cd03019">
    <property type="entry name" value="DsbA_DsbA"/>
    <property type="match status" value="1"/>
</dbReference>
<feature type="compositionally biased region" description="Pro residues" evidence="8">
    <location>
        <begin position="28"/>
        <end position="49"/>
    </location>
</feature>
<dbReference type="RefSeq" id="WP_377004382.1">
    <property type="nucleotide sequence ID" value="NZ_JBHSGG010000025.1"/>
</dbReference>
<feature type="signal peptide" evidence="9">
    <location>
        <begin position="1"/>
        <end position="21"/>
    </location>
</feature>
<dbReference type="Gene3D" id="3.40.30.10">
    <property type="entry name" value="Glutaredoxin"/>
    <property type="match status" value="1"/>
</dbReference>
<dbReference type="PROSITE" id="PS51352">
    <property type="entry name" value="THIOREDOXIN_2"/>
    <property type="match status" value="1"/>
</dbReference>
<evidence type="ECO:0000256" key="6">
    <source>
        <dbReference type="ARBA" id="ARBA00023157"/>
    </source>
</evidence>
<comment type="similarity">
    <text evidence="2">Belongs to the thioredoxin family. DsbA subfamily.</text>
</comment>
<evidence type="ECO:0000256" key="4">
    <source>
        <dbReference type="ARBA" id="ARBA00022729"/>
    </source>
</evidence>
<keyword evidence="5" id="KW-0574">Periplasm</keyword>
<protein>
    <recommendedName>
        <fullName evidence="3">Thiol:disulfide interchange protein DsbA</fullName>
    </recommendedName>
</protein>
<dbReference type="PANTHER" id="PTHR35891">
    <property type="entry name" value="THIOL:DISULFIDE INTERCHANGE PROTEIN DSBA"/>
    <property type="match status" value="1"/>
</dbReference>
<evidence type="ECO:0000256" key="8">
    <source>
        <dbReference type="SAM" id="MobiDB-lite"/>
    </source>
</evidence>
<dbReference type="InterPro" id="IPR017937">
    <property type="entry name" value="Thioredoxin_CS"/>
</dbReference>
<keyword evidence="6" id="KW-1015">Disulfide bond</keyword>
<dbReference type="Pfam" id="PF01323">
    <property type="entry name" value="DSBA"/>
    <property type="match status" value="1"/>
</dbReference>
<evidence type="ECO:0000256" key="2">
    <source>
        <dbReference type="ARBA" id="ARBA00005791"/>
    </source>
</evidence>
<keyword evidence="7" id="KW-0676">Redox-active center</keyword>
<proteinExistence type="inferred from homology"/>
<dbReference type="EMBL" id="JBHSGG010000025">
    <property type="protein sequence ID" value="MFC4728352.1"/>
    <property type="molecule type" value="Genomic_DNA"/>
</dbReference>
<name>A0ABV9NJ30_9GAMM</name>
<sequence>MLKLRLLALVLCTATLTVACGAEDAPAPTAPPAPAAETAPPPAPAPAPQAEPATTDEIATPAAAAEPATDGTTAEAGTPASPAAETPAPARYSGPTPVEGTNYHRIPQQLAVNPQPGRIEVVEIFGYTCPHCAALQPFVASWKARLPADVDYIHLPAAFGGFWETYARAYFTAEAMGIADRNHSALFQAVHVERSLPPSANAGPLIARWYGERGADAAAFESTMRSFAINARVARSQQLTEAWGVTGTPEIVVNGRYRVVAAGGFETMLQTVDYLIDQERHAD</sequence>
<evidence type="ECO:0000256" key="7">
    <source>
        <dbReference type="ARBA" id="ARBA00023284"/>
    </source>
</evidence>
<evidence type="ECO:0000256" key="1">
    <source>
        <dbReference type="ARBA" id="ARBA00004418"/>
    </source>
</evidence>
<keyword evidence="12" id="KW-1185">Reference proteome</keyword>
<reference evidence="12" key="1">
    <citation type="journal article" date="2019" name="Int. J. Syst. Evol. Microbiol.">
        <title>The Global Catalogue of Microorganisms (GCM) 10K type strain sequencing project: providing services to taxonomists for standard genome sequencing and annotation.</title>
        <authorList>
            <consortium name="The Broad Institute Genomics Platform"/>
            <consortium name="The Broad Institute Genome Sequencing Center for Infectious Disease"/>
            <person name="Wu L."/>
            <person name="Ma J."/>
        </authorList>
    </citation>
    <scope>NUCLEOTIDE SEQUENCE [LARGE SCALE GENOMIC DNA]</scope>
    <source>
        <strain evidence="12">CGMCC 1.13574</strain>
    </source>
</reference>
<evidence type="ECO:0000313" key="11">
    <source>
        <dbReference type="EMBL" id="MFC4728352.1"/>
    </source>
</evidence>
<accession>A0ABV9NJ30</accession>
<feature type="domain" description="Thioredoxin" evidence="10">
    <location>
        <begin position="77"/>
        <end position="277"/>
    </location>
</feature>
<evidence type="ECO:0000259" key="10">
    <source>
        <dbReference type="PROSITE" id="PS51352"/>
    </source>
</evidence>
<feature type="compositionally biased region" description="Low complexity" evidence="8">
    <location>
        <begin position="50"/>
        <end position="90"/>
    </location>
</feature>
<feature type="chain" id="PRO_5046242039" description="Thiol:disulfide interchange protein DsbA" evidence="9">
    <location>
        <begin position="22"/>
        <end position="283"/>
    </location>
</feature>
<gene>
    <name evidence="11" type="ORF">ACFO3Q_09230</name>
</gene>
<dbReference type="Proteomes" id="UP001595892">
    <property type="component" value="Unassembled WGS sequence"/>
</dbReference>
<dbReference type="InterPro" id="IPR023205">
    <property type="entry name" value="DsbA/DsbL"/>
</dbReference>
<evidence type="ECO:0000256" key="3">
    <source>
        <dbReference type="ARBA" id="ARBA00013831"/>
    </source>
</evidence>
<evidence type="ECO:0000256" key="5">
    <source>
        <dbReference type="ARBA" id="ARBA00022764"/>
    </source>
</evidence>
<dbReference type="PROSITE" id="PS00194">
    <property type="entry name" value="THIOREDOXIN_1"/>
    <property type="match status" value="1"/>
</dbReference>